<keyword evidence="2" id="KW-1185">Reference proteome</keyword>
<evidence type="ECO:0000313" key="1">
    <source>
        <dbReference type="EMBL" id="KAK7506543.1"/>
    </source>
</evidence>
<evidence type="ECO:0000313" key="2">
    <source>
        <dbReference type="Proteomes" id="UP001519460"/>
    </source>
</evidence>
<dbReference type="Proteomes" id="UP001519460">
    <property type="component" value="Unassembled WGS sequence"/>
</dbReference>
<comment type="caution">
    <text evidence="1">The sequence shown here is derived from an EMBL/GenBank/DDBJ whole genome shotgun (WGS) entry which is preliminary data.</text>
</comment>
<protein>
    <submittedName>
        <fullName evidence="1">Uncharacterized protein</fullName>
    </submittedName>
</protein>
<organism evidence="1 2">
    <name type="scientific">Batillaria attramentaria</name>
    <dbReference type="NCBI Taxonomy" id="370345"/>
    <lineage>
        <taxon>Eukaryota</taxon>
        <taxon>Metazoa</taxon>
        <taxon>Spiralia</taxon>
        <taxon>Lophotrochozoa</taxon>
        <taxon>Mollusca</taxon>
        <taxon>Gastropoda</taxon>
        <taxon>Caenogastropoda</taxon>
        <taxon>Sorbeoconcha</taxon>
        <taxon>Cerithioidea</taxon>
        <taxon>Batillariidae</taxon>
        <taxon>Batillaria</taxon>
    </lineage>
</organism>
<accession>A0ABD0M4C6</accession>
<reference evidence="1 2" key="1">
    <citation type="journal article" date="2023" name="Sci. Data">
        <title>Genome assembly of the Korean intertidal mud-creeper Batillaria attramentaria.</title>
        <authorList>
            <person name="Patra A.K."/>
            <person name="Ho P.T."/>
            <person name="Jun S."/>
            <person name="Lee S.J."/>
            <person name="Kim Y."/>
            <person name="Won Y.J."/>
        </authorList>
    </citation>
    <scope>NUCLEOTIDE SEQUENCE [LARGE SCALE GENOMIC DNA]</scope>
    <source>
        <strain evidence="1">Wonlab-2016</strain>
    </source>
</reference>
<dbReference type="AlphaFoldDB" id="A0ABD0M4C6"/>
<proteinExistence type="predicted"/>
<name>A0ABD0M4C6_9CAEN</name>
<sequence>MKRNASVDSFDLLPVAGTVPLAGFHVQLLQPNYSLHLHHSAGTPTLHVLLLAELVRMLFQGEAGFFQTFTMVLELQNYICKAGTLVCLERLALC</sequence>
<dbReference type="EMBL" id="JACVVK020000006">
    <property type="protein sequence ID" value="KAK7506543.1"/>
    <property type="molecule type" value="Genomic_DNA"/>
</dbReference>
<gene>
    <name evidence="1" type="ORF">BaRGS_00002018</name>
</gene>